<dbReference type="PANTHER" id="PTHR21666:SF270">
    <property type="entry name" value="MUREIN HYDROLASE ACTIVATOR ENVC"/>
    <property type="match status" value="1"/>
</dbReference>
<feature type="coiled-coil region" evidence="1">
    <location>
        <begin position="161"/>
        <end position="237"/>
    </location>
</feature>
<feature type="chain" id="PRO_5045918692" evidence="2">
    <location>
        <begin position="20"/>
        <end position="377"/>
    </location>
</feature>
<comment type="caution">
    <text evidence="4">The sequence shown here is derived from an EMBL/GenBank/DDBJ whole genome shotgun (WGS) entry which is preliminary data.</text>
</comment>
<dbReference type="CDD" id="cd12797">
    <property type="entry name" value="M23_peptidase"/>
    <property type="match status" value="1"/>
</dbReference>
<reference evidence="4 5" key="1">
    <citation type="submission" date="2023-06" db="EMBL/GenBank/DDBJ databases">
        <title>Marinobacter azerbaijanicus a moderately halophilic, isolated from Urmia Lake in Azerbaijan region of Iran.</title>
        <authorList>
            <person name="Sanchez-Porro C."/>
            <person name="Aghdam E.M."/>
            <person name="Saheb S.M."/>
            <person name="Tarhriz V."/>
            <person name="Kazemi E."/>
            <person name="Ammozegar M.A."/>
            <person name="Ventosa A."/>
            <person name="Hejazi M.S."/>
        </authorList>
    </citation>
    <scope>NUCLEOTIDE SEQUENCE [LARGE SCALE GENOMIC DNA]</scope>
    <source>
        <strain evidence="4 5">TBZ242</strain>
    </source>
</reference>
<evidence type="ECO:0000313" key="5">
    <source>
        <dbReference type="Proteomes" id="UP001227964"/>
    </source>
</evidence>
<accession>A0ABT7IEA8</accession>
<dbReference type="Gene3D" id="2.70.70.10">
    <property type="entry name" value="Glucose Permease (Domain IIA)"/>
    <property type="match status" value="1"/>
</dbReference>
<dbReference type="Proteomes" id="UP001227964">
    <property type="component" value="Unassembled WGS sequence"/>
</dbReference>
<feature type="signal peptide" evidence="2">
    <location>
        <begin position="1"/>
        <end position="19"/>
    </location>
</feature>
<keyword evidence="2" id="KW-0732">Signal</keyword>
<protein>
    <submittedName>
        <fullName evidence="4">Peptidoglycan DD-metalloendopeptidase family protein</fullName>
    </submittedName>
</protein>
<dbReference type="Gene3D" id="6.10.250.3150">
    <property type="match status" value="1"/>
</dbReference>
<dbReference type="EMBL" id="JASSVS010000004">
    <property type="protein sequence ID" value="MDL0431538.1"/>
    <property type="molecule type" value="Genomic_DNA"/>
</dbReference>
<dbReference type="Pfam" id="PF01551">
    <property type="entry name" value="Peptidase_M23"/>
    <property type="match status" value="1"/>
</dbReference>
<dbReference type="PANTHER" id="PTHR21666">
    <property type="entry name" value="PEPTIDASE-RELATED"/>
    <property type="match status" value="1"/>
</dbReference>
<evidence type="ECO:0000259" key="3">
    <source>
        <dbReference type="Pfam" id="PF01551"/>
    </source>
</evidence>
<sequence>MVRHWLVLALFAVAAPALAEQQVTPGQIKALREEIADIDEWLADAEEDRSSLEQQLSGIEQQIGRLTRERRELREQARKQQQRLAELSEDEAELTRTLESQRDSLKMQIRAAWMEGDAPAVKVLLNEIDPDKVARTMTYYEYLSRDTIDRLEAFAANLRKLKETQRQVKAGRLRLAELEQDVAGRQQKLSASKQEREQTLAALKADISDRKDERQELAADRKRLEKLLKEVEEAIANIPIPNESDPFGSLRNKLPWPAEGKVASSFGDSYASGKLRYNGLLINTDEGSDVRAVHYGRVVFANWLRGFGLMTILDHGDGYMTLYGHSSSLYTSPGDWVEAGEAIAQAGRTGGTDNPAVYFEVRHNGKPVNPQRWLGNR</sequence>
<dbReference type="SUPFAM" id="SSF51261">
    <property type="entry name" value="Duplicated hybrid motif"/>
    <property type="match status" value="1"/>
</dbReference>
<dbReference type="InterPro" id="IPR050570">
    <property type="entry name" value="Cell_wall_metabolism_enzyme"/>
</dbReference>
<feature type="coiled-coil region" evidence="1">
    <location>
        <begin position="28"/>
        <end position="104"/>
    </location>
</feature>
<dbReference type="InterPro" id="IPR016047">
    <property type="entry name" value="M23ase_b-sheet_dom"/>
</dbReference>
<name>A0ABT7IEA8_9GAMM</name>
<evidence type="ECO:0000256" key="1">
    <source>
        <dbReference type="SAM" id="Coils"/>
    </source>
</evidence>
<evidence type="ECO:0000313" key="4">
    <source>
        <dbReference type="EMBL" id="MDL0431538.1"/>
    </source>
</evidence>
<keyword evidence="5" id="KW-1185">Reference proteome</keyword>
<organism evidence="4 5">
    <name type="scientific">Marinobacter azerbaijanicus</name>
    <dbReference type="NCBI Taxonomy" id="3050455"/>
    <lineage>
        <taxon>Bacteria</taxon>
        <taxon>Pseudomonadati</taxon>
        <taxon>Pseudomonadota</taxon>
        <taxon>Gammaproteobacteria</taxon>
        <taxon>Pseudomonadales</taxon>
        <taxon>Marinobacteraceae</taxon>
        <taxon>Marinobacter</taxon>
    </lineage>
</organism>
<proteinExistence type="predicted"/>
<keyword evidence="1" id="KW-0175">Coiled coil</keyword>
<dbReference type="InterPro" id="IPR011055">
    <property type="entry name" value="Dup_hybrid_motif"/>
</dbReference>
<feature type="domain" description="M23ase beta-sheet core" evidence="3">
    <location>
        <begin position="278"/>
        <end position="370"/>
    </location>
</feature>
<gene>
    <name evidence="4" type="ORF">QPM17_10380</name>
</gene>
<evidence type="ECO:0000256" key="2">
    <source>
        <dbReference type="SAM" id="SignalP"/>
    </source>
</evidence>